<keyword evidence="1" id="KW-1133">Transmembrane helix</keyword>
<gene>
    <name evidence="3" type="ORF">METZ01_LOCUS59277</name>
</gene>
<protein>
    <recommendedName>
        <fullName evidence="2">EamA domain-containing protein</fullName>
    </recommendedName>
</protein>
<keyword evidence="1" id="KW-0812">Transmembrane</keyword>
<feature type="transmembrane region" description="Helical" evidence="1">
    <location>
        <begin position="183"/>
        <end position="202"/>
    </location>
</feature>
<feature type="transmembrane region" description="Helical" evidence="1">
    <location>
        <begin position="68"/>
        <end position="84"/>
    </location>
</feature>
<dbReference type="Pfam" id="PF00892">
    <property type="entry name" value="EamA"/>
    <property type="match status" value="2"/>
</dbReference>
<keyword evidence="1" id="KW-0472">Membrane</keyword>
<feature type="transmembrane region" description="Helical" evidence="1">
    <location>
        <begin position="90"/>
        <end position="110"/>
    </location>
</feature>
<dbReference type="GO" id="GO:0016020">
    <property type="term" value="C:membrane"/>
    <property type="evidence" value="ECO:0007669"/>
    <property type="project" value="InterPro"/>
</dbReference>
<evidence type="ECO:0000313" key="3">
    <source>
        <dbReference type="EMBL" id="SVA06423.1"/>
    </source>
</evidence>
<organism evidence="3">
    <name type="scientific">marine metagenome</name>
    <dbReference type="NCBI Taxonomy" id="408172"/>
    <lineage>
        <taxon>unclassified sequences</taxon>
        <taxon>metagenomes</taxon>
        <taxon>ecological metagenomes</taxon>
    </lineage>
</organism>
<dbReference type="InterPro" id="IPR000620">
    <property type="entry name" value="EamA_dom"/>
</dbReference>
<feature type="domain" description="EamA" evidence="2">
    <location>
        <begin position="10"/>
        <end position="138"/>
    </location>
</feature>
<feature type="transmembrane region" description="Helical" evidence="1">
    <location>
        <begin position="9"/>
        <end position="30"/>
    </location>
</feature>
<dbReference type="PANTHER" id="PTHR22911:SF137">
    <property type="entry name" value="SOLUTE CARRIER FAMILY 35 MEMBER G2-RELATED"/>
    <property type="match status" value="1"/>
</dbReference>
<feature type="transmembrane region" description="Helical" evidence="1">
    <location>
        <begin position="122"/>
        <end position="141"/>
    </location>
</feature>
<proteinExistence type="predicted"/>
<feature type="domain" description="EamA" evidence="2">
    <location>
        <begin position="152"/>
        <end position="293"/>
    </location>
</feature>
<dbReference type="SUPFAM" id="SSF103481">
    <property type="entry name" value="Multidrug resistance efflux transporter EmrE"/>
    <property type="match status" value="2"/>
</dbReference>
<feature type="transmembrane region" description="Helical" evidence="1">
    <location>
        <begin position="153"/>
        <end position="171"/>
    </location>
</feature>
<dbReference type="AlphaFoldDB" id="A0A381SYH0"/>
<feature type="transmembrane region" description="Helical" evidence="1">
    <location>
        <begin position="280"/>
        <end position="301"/>
    </location>
</feature>
<accession>A0A381SYH0</accession>
<dbReference type="EMBL" id="UINC01003449">
    <property type="protein sequence ID" value="SVA06423.1"/>
    <property type="molecule type" value="Genomic_DNA"/>
</dbReference>
<dbReference type="InterPro" id="IPR037185">
    <property type="entry name" value="EmrE-like"/>
</dbReference>
<sequence length="308" mass="32827">MSVVTDRQVMLVALGGAVAISFSPVLYVYSDTNPSTGAFFRMLYALPALALLAYLARNRDTRTTRTRWIAFGAGAILAPDMLSYHSSMIFIGIGIATLIGNSQVIIVTLVSWRLFGERPNPAILFSLPVVLGGLALISGISDSEPFGVNPVKGVIFGTAAAFFYSTFLIVFRYSNRELAPATNVQLDATAGAALGLLILGLLPLQSISIDPIHLQPTWPGHAWLILLALMCQVGGWTAIAYALPRLPAAHTSFAILLQPVLTIIWGVILLDESPSTNQTVGILLVLVAIITVTIYGSAAPYSDNSQKA</sequence>
<evidence type="ECO:0000256" key="1">
    <source>
        <dbReference type="SAM" id="Phobius"/>
    </source>
</evidence>
<evidence type="ECO:0000259" key="2">
    <source>
        <dbReference type="Pfam" id="PF00892"/>
    </source>
</evidence>
<feature type="transmembrane region" description="Helical" evidence="1">
    <location>
        <begin position="222"/>
        <end position="243"/>
    </location>
</feature>
<dbReference type="PANTHER" id="PTHR22911">
    <property type="entry name" value="ACYL-MALONYL CONDENSING ENZYME-RELATED"/>
    <property type="match status" value="1"/>
</dbReference>
<reference evidence="3" key="1">
    <citation type="submission" date="2018-05" db="EMBL/GenBank/DDBJ databases">
        <authorList>
            <person name="Lanie J.A."/>
            <person name="Ng W.-L."/>
            <person name="Kazmierczak K.M."/>
            <person name="Andrzejewski T.M."/>
            <person name="Davidsen T.M."/>
            <person name="Wayne K.J."/>
            <person name="Tettelin H."/>
            <person name="Glass J.I."/>
            <person name="Rusch D."/>
            <person name="Podicherti R."/>
            <person name="Tsui H.-C.T."/>
            <person name="Winkler M.E."/>
        </authorList>
    </citation>
    <scope>NUCLEOTIDE SEQUENCE</scope>
</reference>
<name>A0A381SYH0_9ZZZZ</name>
<feature type="transmembrane region" description="Helical" evidence="1">
    <location>
        <begin position="250"/>
        <end position="268"/>
    </location>
</feature>
<feature type="transmembrane region" description="Helical" evidence="1">
    <location>
        <begin position="36"/>
        <end position="56"/>
    </location>
</feature>